<evidence type="ECO:0000256" key="1">
    <source>
        <dbReference type="SAM" id="MobiDB-lite"/>
    </source>
</evidence>
<evidence type="ECO:0000313" key="4">
    <source>
        <dbReference type="Proteomes" id="UP000217448"/>
    </source>
</evidence>
<gene>
    <name evidence="2" type="ORF">CLG85_011680</name>
    <name evidence="3" type="ORF">CLG85_10345</name>
</gene>
<sequence>MHHLTTPIELRRPALFHYGTATLAKLANWTAASGYIAPYAVVGPVNAAQLSVLGVAEISDQNRTPARRVGLAPSPTTAAPAEKGAASQEERCADGYISSPTT</sequence>
<reference evidence="3" key="1">
    <citation type="submission" date="2017-09" db="EMBL/GenBank/DDBJ databases">
        <title>Yangia sp. SAOS 153D whole genome sequencing.</title>
        <authorList>
            <person name="Verma A."/>
            <person name="Krishnamurthi S."/>
        </authorList>
    </citation>
    <scope>NUCLEOTIDE SEQUENCE [LARGE SCALE GENOMIC DNA]</scope>
    <source>
        <strain evidence="3">SAOS 153D</strain>
    </source>
</reference>
<proteinExistence type="predicted"/>
<keyword evidence="4" id="KW-1185">Reference proteome</keyword>
<dbReference type="EMBL" id="NTHN02000019">
    <property type="protein sequence ID" value="MCT4370942.1"/>
    <property type="molecule type" value="Genomic_DNA"/>
</dbReference>
<dbReference type="AlphaFoldDB" id="A0A2A3JVP7"/>
<reference evidence="4" key="2">
    <citation type="submission" date="2023-07" db="EMBL/GenBank/DDBJ databases">
        <title>Yangia mangrovi SAOS 153D genome.</title>
        <authorList>
            <person name="Verma A."/>
            <person name="Pal Y."/>
            <person name="Sundharam S."/>
            <person name="Bisht B."/>
            <person name="Srinivasan K."/>
        </authorList>
    </citation>
    <scope>NUCLEOTIDE SEQUENCE [LARGE SCALE GENOMIC DNA]</scope>
    <source>
        <strain evidence="4">SAOS 153D</strain>
    </source>
</reference>
<protein>
    <submittedName>
        <fullName evidence="3">Uncharacterized protein</fullName>
    </submittedName>
</protein>
<accession>A0A2A3JVP7</accession>
<comment type="caution">
    <text evidence="3">The sequence shown here is derived from an EMBL/GenBank/DDBJ whole genome shotgun (WGS) entry which is preliminary data.</text>
</comment>
<evidence type="ECO:0000313" key="3">
    <source>
        <dbReference type="EMBL" id="PBD19261.1"/>
    </source>
</evidence>
<dbReference type="Proteomes" id="UP000217448">
    <property type="component" value="Unassembled WGS sequence"/>
</dbReference>
<feature type="region of interest" description="Disordered" evidence="1">
    <location>
        <begin position="66"/>
        <end position="102"/>
    </location>
</feature>
<dbReference type="EMBL" id="NTHN01000149">
    <property type="protein sequence ID" value="PBD19261.1"/>
    <property type="molecule type" value="Genomic_DNA"/>
</dbReference>
<name>A0A2A3JVP7_9RHOB</name>
<organism evidence="3">
    <name type="scientific">Alloyangia mangrovi</name>
    <dbReference type="NCBI Taxonomy" id="1779329"/>
    <lineage>
        <taxon>Bacteria</taxon>
        <taxon>Pseudomonadati</taxon>
        <taxon>Pseudomonadota</taxon>
        <taxon>Alphaproteobacteria</taxon>
        <taxon>Rhodobacterales</taxon>
        <taxon>Roseobacteraceae</taxon>
        <taxon>Alloyangia</taxon>
    </lineage>
</organism>
<evidence type="ECO:0000313" key="2">
    <source>
        <dbReference type="EMBL" id="MCT4370942.1"/>
    </source>
</evidence>
<reference evidence="2" key="3">
    <citation type="submission" date="2024-05" db="EMBL/GenBank/DDBJ databases">
        <title>Yangia mangrovi SAOS 153D genome.</title>
        <authorList>
            <person name="Verma A."/>
            <person name="Pal Y."/>
            <person name="Sundharam S."/>
            <person name="Bisht B."/>
            <person name="Srinivasan K."/>
        </authorList>
    </citation>
    <scope>NUCLEOTIDE SEQUENCE</scope>
    <source>
        <strain evidence="2">SAOS 153D</strain>
    </source>
</reference>